<feature type="compositionally biased region" description="Basic and acidic residues" evidence="1">
    <location>
        <begin position="796"/>
        <end position="807"/>
    </location>
</feature>
<comment type="caution">
    <text evidence="2">The sequence shown here is derived from an EMBL/GenBank/DDBJ whole genome shotgun (WGS) entry which is preliminary data.</text>
</comment>
<feature type="compositionally biased region" description="Basic and acidic residues" evidence="1">
    <location>
        <begin position="751"/>
        <end position="763"/>
    </location>
</feature>
<reference evidence="2" key="1">
    <citation type="journal article" date="2021" name="Mol. Ecol. Resour.">
        <title>Apolygus lucorum genome provides insights into omnivorousness and mesophyll feeding.</title>
        <authorList>
            <person name="Liu Y."/>
            <person name="Liu H."/>
            <person name="Wang H."/>
            <person name="Huang T."/>
            <person name="Liu B."/>
            <person name="Yang B."/>
            <person name="Yin L."/>
            <person name="Li B."/>
            <person name="Zhang Y."/>
            <person name="Zhang S."/>
            <person name="Jiang F."/>
            <person name="Zhang X."/>
            <person name="Ren Y."/>
            <person name="Wang B."/>
            <person name="Wang S."/>
            <person name="Lu Y."/>
            <person name="Wu K."/>
            <person name="Fan W."/>
            <person name="Wang G."/>
        </authorList>
    </citation>
    <scope>NUCLEOTIDE SEQUENCE</scope>
    <source>
        <strain evidence="2">12Hb</strain>
    </source>
</reference>
<evidence type="ECO:0000313" key="2">
    <source>
        <dbReference type="EMBL" id="KAF6208602.1"/>
    </source>
</evidence>
<sequence length="931" mass="105987">MARRNFIKAYNDMVGGSAQSNVGGMNISELANNGVGAISRDVESFSRQSPSSVPNKEKPYVSRYVVNPKMKYKVPPPKVVQPEQPGWDGMRRREKHLFIDIDGETFPEEEPNKEVDTSHKIQRHISLVDLARPYIPKAAAANSGNVMRESLERKENVNMVQRGKPKTLPKGFNATDQPYVLPKFTPTVREMMSTRDQPKDNLVSIMESTPPSMQKWAVEWNSEPKHSISIAELKEDLIKEKYERTMSGSDSPKNLIFAEEETLSSKDNKPRNEQPMSGIFQKNESIAQKPMVKARYTSESLGKTHYPRKSVEQHEYEFFNRRDSIDALIDPKKHEQKLKQSELKMSGMNVGHQPSIDWLPEKYSEMKKRFTGKHTKYSFSSTVREKENEGKKDLGASNLEGTLEDMYAFDEEKQKFHTWFRNRLARARNDEDVNNDNMKMTAKGKNGIRSGYNDVRGPYRGDNKIGLNSVTYSEGDPTRIITKHPKIGNEKSKMTSNVPVFLPTSEEMKVKPLAGATERHTSEKTSSFYHWLKQRGLMNVVKSKTNVRAFRKVPPSPSQSGRSDEVAKTAPKFPWSRAYLCKYAPRASTNSKDKNEFKTGSNYVTPESSRDGIPLRKSMTQTDVRRQKSTCKKVKSQGNFVVPVAKKSGTAQRRSRAKKVRQPIEKVDRRAEQKADGSERAPYYGWVVSNELDHIKNLRLMENQHASPLVENRKKLFPTLHDTLPGTSSFNYWESKYMEPTAPQKPNGKNLSDKIKDRKKAERNSSLTRLPHFFDKKNFANISDDSTPLKSVFADPDEHSKLKSSRSVEDDMKISRFAVKLSQQIGEKLSSGNPTLIAKPTATSQTSEEPPLCLQLAQNVKAKPEEDEIPDSTEEQISQQNQFERFPVSNMESDIKSEVDEDWIEMIGPKSFNLNSDGDLINRLKNNSPQL</sequence>
<feature type="region of interest" description="Disordered" evidence="1">
    <location>
        <begin position="589"/>
        <end position="634"/>
    </location>
</feature>
<feature type="region of interest" description="Disordered" evidence="1">
    <location>
        <begin position="647"/>
        <end position="678"/>
    </location>
</feature>
<evidence type="ECO:0000256" key="1">
    <source>
        <dbReference type="SAM" id="MobiDB-lite"/>
    </source>
</evidence>
<keyword evidence="3" id="KW-1185">Reference proteome</keyword>
<dbReference type="AlphaFoldDB" id="A0A6A4JM50"/>
<feature type="compositionally biased region" description="Basic and acidic residues" evidence="1">
    <location>
        <begin position="662"/>
        <end position="678"/>
    </location>
</feature>
<feature type="region of interest" description="Disordered" evidence="1">
    <location>
        <begin position="871"/>
        <end position="892"/>
    </location>
</feature>
<accession>A0A6A4JM50</accession>
<feature type="region of interest" description="Disordered" evidence="1">
    <location>
        <begin position="435"/>
        <end position="455"/>
    </location>
</feature>
<evidence type="ECO:0000313" key="3">
    <source>
        <dbReference type="Proteomes" id="UP000466442"/>
    </source>
</evidence>
<feature type="region of interest" description="Disordered" evidence="1">
    <location>
        <begin position="548"/>
        <end position="569"/>
    </location>
</feature>
<feature type="region of interest" description="Disordered" evidence="1">
    <location>
        <begin position="739"/>
        <end position="767"/>
    </location>
</feature>
<gene>
    <name evidence="2" type="ORF">GE061_017060</name>
</gene>
<feature type="compositionally biased region" description="Polar residues" evidence="1">
    <location>
        <begin position="598"/>
        <end position="607"/>
    </location>
</feature>
<proteinExistence type="predicted"/>
<dbReference type="Proteomes" id="UP000466442">
    <property type="component" value="Unassembled WGS sequence"/>
</dbReference>
<name>A0A6A4JM50_APOLU</name>
<dbReference type="EMBL" id="WIXP02000007">
    <property type="protein sequence ID" value="KAF6208602.1"/>
    <property type="molecule type" value="Genomic_DNA"/>
</dbReference>
<organism evidence="2 3">
    <name type="scientific">Apolygus lucorum</name>
    <name type="common">Small green plant bug</name>
    <name type="synonym">Lygocoris lucorum</name>
    <dbReference type="NCBI Taxonomy" id="248454"/>
    <lineage>
        <taxon>Eukaryota</taxon>
        <taxon>Metazoa</taxon>
        <taxon>Ecdysozoa</taxon>
        <taxon>Arthropoda</taxon>
        <taxon>Hexapoda</taxon>
        <taxon>Insecta</taxon>
        <taxon>Pterygota</taxon>
        <taxon>Neoptera</taxon>
        <taxon>Paraneoptera</taxon>
        <taxon>Hemiptera</taxon>
        <taxon>Heteroptera</taxon>
        <taxon>Panheteroptera</taxon>
        <taxon>Cimicomorpha</taxon>
        <taxon>Miridae</taxon>
        <taxon>Mirini</taxon>
        <taxon>Apolygus</taxon>
    </lineage>
</organism>
<dbReference type="OrthoDB" id="10684861at2759"/>
<protein>
    <submittedName>
        <fullName evidence="2">Uncharacterized protein</fullName>
    </submittedName>
</protein>
<feature type="region of interest" description="Disordered" evidence="1">
    <location>
        <begin position="785"/>
        <end position="807"/>
    </location>
</feature>